<evidence type="ECO:0000259" key="2">
    <source>
        <dbReference type="Pfam" id="PF01521"/>
    </source>
</evidence>
<accession>A0A0C1MY09</accession>
<comment type="caution">
    <text evidence="3">The sequence shown here is derived from an EMBL/GenBank/DDBJ whole genome shotgun (WGS) entry which is preliminary data.</text>
</comment>
<dbReference type="InterPro" id="IPR017870">
    <property type="entry name" value="FeS_cluster_insertion_CS"/>
</dbReference>
<evidence type="ECO:0000313" key="3">
    <source>
        <dbReference type="EMBL" id="KIE04826.1"/>
    </source>
</evidence>
<protein>
    <recommendedName>
        <fullName evidence="2">Core domain-containing protein</fullName>
    </recommendedName>
</protein>
<dbReference type="GO" id="GO:0051537">
    <property type="term" value="F:2 iron, 2 sulfur cluster binding"/>
    <property type="evidence" value="ECO:0007669"/>
    <property type="project" value="TreeGrafter"/>
</dbReference>
<evidence type="ECO:0000313" key="4">
    <source>
        <dbReference type="Proteomes" id="UP000031258"/>
    </source>
</evidence>
<gene>
    <name evidence="3" type="ORF">NF27_FP00170</name>
</gene>
<organism evidence="3 4">
    <name type="scientific">Candidatus Jidaibacter acanthamoebae</name>
    <dbReference type="NCBI Taxonomy" id="86105"/>
    <lineage>
        <taxon>Bacteria</taxon>
        <taxon>Pseudomonadati</taxon>
        <taxon>Pseudomonadota</taxon>
        <taxon>Alphaproteobacteria</taxon>
        <taxon>Rickettsiales</taxon>
        <taxon>Candidatus Midichloriaceae</taxon>
        <taxon>Candidatus Jidaibacter</taxon>
    </lineage>
</organism>
<dbReference type="NCBIfam" id="TIGR00049">
    <property type="entry name" value="iron-sulfur cluster assembly accessory protein"/>
    <property type="match status" value="1"/>
</dbReference>
<dbReference type="PANTHER" id="PTHR10072">
    <property type="entry name" value="IRON-SULFUR CLUSTER ASSEMBLY PROTEIN"/>
    <property type="match status" value="1"/>
</dbReference>
<dbReference type="FunFam" id="2.60.300.12:FF:000001">
    <property type="entry name" value="Iron-binding protein IscA"/>
    <property type="match status" value="1"/>
</dbReference>
<feature type="domain" description="Core" evidence="2">
    <location>
        <begin position="24"/>
        <end position="125"/>
    </location>
</feature>
<keyword evidence="4" id="KW-1185">Reference proteome</keyword>
<sequence length="129" mass="14228">MWKKSKNMSQSSENNSIKQRPAVITLTDKAVERVKYLIEKRDKPCAGIKVGVKSGGCSGLAYTFEYANEKSAFDEEINEKGVTIFIDPKAVLYLVGTTLDYVDEKIKSGFVFVNPNEKGSCGCGKSFNV</sequence>
<dbReference type="GO" id="GO:0005737">
    <property type="term" value="C:cytoplasm"/>
    <property type="evidence" value="ECO:0007669"/>
    <property type="project" value="TreeGrafter"/>
</dbReference>
<dbReference type="EMBL" id="JSWE01000141">
    <property type="protein sequence ID" value="KIE04826.1"/>
    <property type="molecule type" value="Genomic_DNA"/>
</dbReference>
<evidence type="ECO:0000256" key="1">
    <source>
        <dbReference type="ARBA" id="ARBA00006718"/>
    </source>
</evidence>
<proteinExistence type="inferred from homology"/>
<dbReference type="GO" id="GO:0016226">
    <property type="term" value="P:iron-sulfur cluster assembly"/>
    <property type="evidence" value="ECO:0007669"/>
    <property type="project" value="InterPro"/>
</dbReference>
<dbReference type="InterPro" id="IPR016092">
    <property type="entry name" value="ATAP"/>
</dbReference>
<dbReference type="PROSITE" id="PS01152">
    <property type="entry name" value="HESB"/>
    <property type="match status" value="1"/>
</dbReference>
<dbReference type="Pfam" id="PF01521">
    <property type="entry name" value="Fe-S_biosyn"/>
    <property type="match status" value="1"/>
</dbReference>
<dbReference type="STRING" id="86105.NF27_FP00170"/>
<dbReference type="SUPFAM" id="SSF89360">
    <property type="entry name" value="HesB-like domain"/>
    <property type="match status" value="1"/>
</dbReference>
<reference evidence="3 4" key="1">
    <citation type="submission" date="2014-11" db="EMBL/GenBank/DDBJ databases">
        <title>A Rickettsiales Symbiont of Amoebae With Ancient Features.</title>
        <authorList>
            <person name="Schulz F."/>
            <person name="Martijn J."/>
            <person name="Wascher F."/>
            <person name="Kostanjsek R."/>
            <person name="Ettema T.J."/>
            <person name="Horn M."/>
        </authorList>
    </citation>
    <scope>NUCLEOTIDE SEQUENCE [LARGE SCALE GENOMIC DNA]</scope>
    <source>
        <strain evidence="3 4">UWC36</strain>
    </source>
</reference>
<dbReference type="Proteomes" id="UP000031258">
    <property type="component" value="Unassembled WGS sequence"/>
</dbReference>
<dbReference type="PANTHER" id="PTHR10072:SF41">
    <property type="entry name" value="IRON-SULFUR CLUSTER ASSEMBLY 1 HOMOLOG, MITOCHONDRIAL"/>
    <property type="match status" value="1"/>
</dbReference>
<dbReference type="InterPro" id="IPR050322">
    <property type="entry name" value="Fe-S_cluster_asmbl/transfer"/>
</dbReference>
<dbReference type="AlphaFoldDB" id="A0A0C1MY09"/>
<dbReference type="Gene3D" id="2.60.300.12">
    <property type="entry name" value="HesB-like domain"/>
    <property type="match status" value="1"/>
</dbReference>
<dbReference type="InterPro" id="IPR000361">
    <property type="entry name" value="ATAP_core_dom"/>
</dbReference>
<dbReference type="InterPro" id="IPR035903">
    <property type="entry name" value="HesB-like_dom_sf"/>
</dbReference>
<name>A0A0C1MY09_9RICK</name>
<comment type="similarity">
    <text evidence="1">Belongs to the HesB/IscA family.</text>
</comment>